<proteinExistence type="predicted"/>
<keyword evidence="3" id="KW-1185">Reference proteome</keyword>
<feature type="region of interest" description="Disordered" evidence="1">
    <location>
        <begin position="1"/>
        <end position="85"/>
    </location>
</feature>
<feature type="compositionally biased region" description="Basic and acidic residues" evidence="1">
    <location>
        <begin position="14"/>
        <end position="27"/>
    </location>
</feature>
<dbReference type="AlphaFoldDB" id="A0A8J7U2W9"/>
<dbReference type="Proteomes" id="UP000664417">
    <property type="component" value="Unassembled WGS sequence"/>
</dbReference>
<reference evidence="2" key="1">
    <citation type="submission" date="2021-03" db="EMBL/GenBank/DDBJ databases">
        <authorList>
            <person name="Wang G."/>
        </authorList>
    </citation>
    <scope>NUCLEOTIDE SEQUENCE</scope>
    <source>
        <strain evidence="2">KCTC 12899</strain>
    </source>
</reference>
<evidence type="ECO:0000256" key="1">
    <source>
        <dbReference type="SAM" id="MobiDB-lite"/>
    </source>
</evidence>
<protein>
    <submittedName>
        <fullName evidence="2">Uncharacterized protein</fullName>
    </submittedName>
</protein>
<dbReference type="EMBL" id="JAFREP010000005">
    <property type="protein sequence ID" value="MBO1318179.1"/>
    <property type="molecule type" value="Genomic_DNA"/>
</dbReference>
<sequence>MIEPGSINGLNNTDRAKLDAKKADRAESGSANRRSGGPVADSFSSSAPNQAAPVYTSAGITSSSATNEKAQSAARQREAQSDIDADEAESLVSNTLALFGADSETAAVAQSAGLNEARVLELIA</sequence>
<accession>A0A8J7U2W9</accession>
<name>A0A8J7U2W9_9BACT</name>
<gene>
    <name evidence="2" type="ORF">J3U88_06920</name>
</gene>
<evidence type="ECO:0000313" key="2">
    <source>
        <dbReference type="EMBL" id="MBO1318179.1"/>
    </source>
</evidence>
<evidence type="ECO:0000313" key="3">
    <source>
        <dbReference type="Proteomes" id="UP000664417"/>
    </source>
</evidence>
<organism evidence="2 3">
    <name type="scientific">Acanthopleuribacter pedis</name>
    <dbReference type="NCBI Taxonomy" id="442870"/>
    <lineage>
        <taxon>Bacteria</taxon>
        <taxon>Pseudomonadati</taxon>
        <taxon>Acidobacteriota</taxon>
        <taxon>Holophagae</taxon>
        <taxon>Acanthopleuribacterales</taxon>
        <taxon>Acanthopleuribacteraceae</taxon>
        <taxon>Acanthopleuribacter</taxon>
    </lineage>
</organism>
<comment type="caution">
    <text evidence="2">The sequence shown here is derived from an EMBL/GenBank/DDBJ whole genome shotgun (WGS) entry which is preliminary data.</text>
</comment>
<feature type="compositionally biased region" description="Polar residues" evidence="1">
    <location>
        <begin position="58"/>
        <end position="69"/>
    </location>
</feature>
<dbReference type="RefSeq" id="WP_207857811.1">
    <property type="nucleotide sequence ID" value="NZ_JAFREP010000005.1"/>
</dbReference>